<proteinExistence type="predicted"/>
<evidence type="ECO:0000313" key="2">
    <source>
        <dbReference type="EMBL" id="MFC2968403.1"/>
    </source>
</evidence>
<keyword evidence="1" id="KW-0732">Signal</keyword>
<evidence type="ECO:0000313" key="3">
    <source>
        <dbReference type="Proteomes" id="UP001595443"/>
    </source>
</evidence>
<dbReference type="EMBL" id="JBHRSK010000006">
    <property type="protein sequence ID" value="MFC2968403.1"/>
    <property type="molecule type" value="Genomic_DNA"/>
</dbReference>
<dbReference type="Proteomes" id="UP001595443">
    <property type="component" value="Unassembled WGS sequence"/>
</dbReference>
<keyword evidence="3" id="KW-1185">Reference proteome</keyword>
<dbReference type="InterPro" id="IPR018666">
    <property type="entry name" value="DUF2125"/>
</dbReference>
<evidence type="ECO:0000256" key="1">
    <source>
        <dbReference type="SAM" id="SignalP"/>
    </source>
</evidence>
<dbReference type="RefSeq" id="WP_377833104.1">
    <property type="nucleotide sequence ID" value="NZ_JBHRSK010000006.1"/>
</dbReference>
<gene>
    <name evidence="2" type="ORF">ACFOES_09885</name>
</gene>
<sequence length="502" mass="52863">MSQKLAICGGSVLALLLATTAVQADVTAEQVWNNWKALIAANGPTVTAGSETKTGDTLVIRDVTLSSETKDAKISGTMAEIDLREQGDGSVAVTMSPEWPVDMTVTPPEGKPTEMQMKFSQSGLRMVVSGSPGNMNYSYEIPSFAVKMDGMKADGKDVDLTVDIGLTGMKGQNLVKGTETRTTASSGRADALSYTVSAKNPDGKGTFDAKGKLTGLTFTSNATLVGKMDMADMNAALQAGLAMDASFSYASSQMTSDFSDKGSQMHSETSGGGGTLDFAFDKNRLKYGASGKDMKMTFSGSQIPMPQVTVQMTEAAFNLLMPTSKSDTPQDFGLLVKLAGLKVNDEVWSMIDPQKVLPRDPATLVVDLAGKANWLFDIFDPAQQKAPPKEPIKLHEVTLKNLDVAAAGAELTGTGSFTFDNSDTTTFNGMPKPTGAVDLKLVGGNGLIDNLVKMGLVPADQASGARMMLGLFARPGDGPDTMVSKIEVTPEGEVLANGQRLQ</sequence>
<dbReference type="Pfam" id="PF09898">
    <property type="entry name" value="DUF2125"/>
    <property type="match status" value="1"/>
</dbReference>
<reference evidence="3" key="1">
    <citation type="journal article" date="2019" name="Int. J. Syst. Evol. Microbiol.">
        <title>The Global Catalogue of Microorganisms (GCM) 10K type strain sequencing project: providing services to taxonomists for standard genome sequencing and annotation.</title>
        <authorList>
            <consortium name="The Broad Institute Genomics Platform"/>
            <consortium name="The Broad Institute Genome Sequencing Center for Infectious Disease"/>
            <person name="Wu L."/>
            <person name="Ma J."/>
        </authorList>
    </citation>
    <scope>NUCLEOTIDE SEQUENCE [LARGE SCALE GENOMIC DNA]</scope>
    <source>
        <strain evidence="3">KCTC 62192</strain>
    </source>
</reference>
<protein>
    <submittedName>
        <fullName evidence="2">DUF2125 domain-containing protein</fullName>
    </submittedName>
</protein>
<accession>A0ABV7AHF4</accession>
<name>A0ABV7AHF4_9RHOB</name>
<comment type="caution">
    <text evidence="2">The sequence shown here is derived from an EMBL/GenBank/DDBJ whole genome shotgun (WGS) entry which is preliminary data.</text>
</comment>
<organism evidence="2 3">
    <name type="scientific">Acidimangrovimonas pyrenivorans</name>
    <dbReference type="NCBI Taxonomy" id="2030798"/>
    <lineage>
        <taxon>Bacteria</taxon>
        <taxon>Pseudomonadati</taxon>
        <taxon>Pseudomonadota</taxon>
        <taxon>Alphaproteobacteria</taxon>
        <taxon>Rhodobacterales</taxon>
        <taxon>Paracoccaceae</taxon>
        <taxon>Acidimangrovimonas</taxon>
    </lineage>
</organism>
<feature type="chain" id="PRO_5046791078" evidence="1">
    <location>
        <begin position="25"/>
        <end position="502"/>
    </location>
</feature>
<feature type="signal peptide" evidence="1">
    <location>
        <begin position="1"/>
        <end position="24"/>
    </location>
</feature>